<dbReference type="PANTHER" id="PTHR37807">
    <property type="entry name" value="OS07G0160300 PROTEIN"/>
    <property type="match status" value="1"/>
</dbReference>
<gene>
    <name evidence="1" type="ORF">HALOF300_05047</name>
</gene>
<keyword evidence="2" id="KW-1185">Reference proteome</keyword>
<evidence type="ECO:0000313" key="1">
    <source>
        <dbReference type="EMBL" id="VZO40343.1"/>
    </source>
</evidence>
<dbReference type="Pfam" id="PF13671">
    <property type="entry name" value="AAA_33"/>
    <property type="match status" value="1"/>
</dbReference>
<comment type="caution">
    <text evidence="1">The sequence shown here is derived from an EMBL/GenBank/DDBJ whole genome shotgun (WGS) entry which is preliminary data.</text>
</comment>
<organism evidence="1 2">
    <name type="scientific">Occultella aeris</name>
    <dbReference type="NCBI Taxonomy" id="2761496"/>
    <lineage>
        <taxon>Bacteria</taxon>
        <taxon>Bacillati</taxon>
        <taxon>Actinomycetota</taxon>
        <taxon>Actinomycetes</taxon>
        <taxon>Micrococcales</taxon>
        <taxon>Ruaniaceae</taxon>
        <taxon>Occultella</taxon>
    </lineage>
</organism>
<reference evidence="1 2" key="1">
    <citation type="submission" date="2019-11" db="EMBL/GenBank/DDBJ databases">
        <authorList>
            <person name="Criscuolo A."/>
        </authorList>
    </citation>
    <scope>NUCLEOTIDE SEQUENCE [LARGE SCALE GENOMIC DNA]</scope>
    <source>
        <strain evidence="1">CIP111667</strain>
    </source>
</reference>
<dbReference type="Proteomes" id="UP000419743">
    <property type="component" value="Unassembled WGS sequence"/>
</dbReference>
<dbReference type="InterPro" id="IPR027417">
    <property type="entry name" value="P-loop_NTPase"/>
</dbReference>
<evidence type="ECO:0008006" key="3">
    <source>
        <dbReference type="Google" id="ProtNLM"/>
    </source>
</evidence>
<dbReference type="PANTHER" id="PTHR37807:SF3">
    <property type="entry name" value="OS07G0160300 PROTEIN"/>
    <property type="match status" value="1"/>
</dbReference>
<dbReference type="AlphaFoldDB" id="A0A7M4DS99"/>
<dbReference type="RefSeq" id="WP_156743591.1">
    <property type="nucleotide sequence ID" value="NZ_CACRYJ010000068.1"/>
</dbReference>
<protein>
    <recommendedName>
        <fullName evidence="3">Kinase</fullName>
    </recommendedName>
</protein>
<dbReference type="SUPFAM" id="SSF52540">
    <property type="entry name" value="P-loop containing nucleoside triphosphate hydrolases"/>
    <property type="match status" value="1"/>
</dbReference>
<proteinExistence type="predicted"/>
<evidence type="ECO:0000313" key="2">
    <source>
        <dbReference type="Proteomes" id="UP000419743"/>
    </source>
</evidence>
<accession>A0A7M4DS99</accession>
<dbReference type="EMBL" id="CACRYJ010000068">
    <property type="protein sequence ID" value="VZO40343.1"/>
    <property type="molecule type" value="Genomic_DNA"/>
</dbReference>
<sequence>MRAERHGLERPVVVIFTGLPGTGKSTMADRTAVHLGAPAFSGDWLMGALQPAAGQLAHLDRDTHLRLYHSLLGSLLTRQLLLGQSAVLDCLVTPGVVEGWRSTATEHGADLRIIECVCSDVALHRSRVEGRVRGIPGWHEIDWAHVERMRAEFGVLGGEHLTLDAVVPMDRNFRRVCDHLRRQE</sequence>
<dbReference type="Gene3D" id="3.40.50.300">
    <property type="entry name" value="P-loop containing nucleotide triphosphate hydrolases"/>
    <property type="match status" value="1"/>
</dbReference>
<name>A0A7M4DS99_9MICO</name>